<gene>
    <name evidence="6" type="ORF">L9G74_18525</name>
</gene>
<evidence type="ECO:0000313" key="7">
    <source>
        <dbReference type="Proteomes" id="UP001201549"/>
    </source>
</evidence>
<evidence type="ECO:0000256" key="2">
    <source>
        <dbReference type="ARBA" id="ARBA00022908"/>
    </source>
</evidence>
<dbReference type="Pfam" id="PF00589">
    <property type="entry name" value="Phage_integrase"/>
    <property type="match status" value="1"/>
</dbReference>
<reference evidence="7" key="1">
    <citation type="submission" date="2023-07" db="EMBL/GenBank/DDBJ databases">
        <title>Shewanella mangrovi sp. nov., an acetaldehyde- degrading bacterium isolated from mangrove sediment.</title>
        <authorList>
            <person name="Liu Y."/>
        </authorList>
    </citation>
    <scope>NUCLEOTIDE SEQUENCE [LARGE SCALE GENOMIC DNA]</scope>
    <source>
        <strain evidence="7">C32</strain>
    </source>
</reference>
<name>A0ABT2FTD3_9GAMM</name>
<dbReference type="Pfam" id="PF22022">
    <property type="entry name" value="Phage_int_M"/>
    <property type="match status" value="1"/>
</dbReference>
<keyword evidence="4" id="KW-0233">DNA recombination</keyword>
<accession>A0ABT2FTD3</accession>
<keyword evidence="2" id="KW-0229">DNA integration</keyword>
<comment type="caution">
    <text evidence="6">The sequence shown here is derived from an EMBL/GenBank/DDBJ whole genome shotgun (WGS) entry which is preliminary data.</text>
</comment>
<dbReference type="Pfam" id="PF13356">
    <property type="entry name" value="Arm-DNA-bind_3"/>
    <property type="match status" value="1"/>
</dbReference>
<dbReference type="InterPro" id="IPR011010">
    <property type="entry name" value="DNA_brk_join_enz"/>
</dbReference>
<feature type="domain" description="Tyr recombinase" evidence="5">
    <location>
        <begin position="198"/>
        <end position="392"/>
    </location>
</feature>
<dbReference type="Proteomes" id="UP001201549">
    <property type="component" value="Unassembled WGS sequence"/>
</dbReference>
<organism evidence="6 7">
    <name type="scientific">Shewanella electrica</name>
    <dbReference type="NCBI Taxonomy" id="515560"/>
    <lineage>
        <taxon>Bacteria</taxon>
        <taxon>Pseudomonadati</taxon>
        <taxon>Pseudomonadota</taxon>
        <taxon>Gammaproteobacteria</taxon>
        <taxon>Alteromonadales</taxon>
        <taxon>Shewanellaceae</taxon>
        <taxon>Shewanella</taxon>
    </lineage>
</organism>
<evidence type="ECO:0000256" key="4">
    <source>
        <dbReference type="ARBA" id="ARBA00023172"/>
    </source>
</evidence>
<sequence>MLSEQELELAYLLGKPCRKHCGNGLYLRVTNPGKATWEVRYSLQGKRHFMTLDGDGYPAVSLADAQLKTAVVKLQMAKGGDPLAERQQQKPSKIVSVNDLFLTWYDDEQLQRTTQNKPYRIFVHEIKPLLGRVPLAEVTQQDIALLIGNIQRSGRPSVANEALRYLKQLFRFACAQKLLPLNPAAGLTPADFDIASQRRERVLSLDELQQLFGALEHPANGIDRSYQLAFRLLLTLGLRKKQLLDTRWQQLDLQQGWWQLNDGEKPLSVPLAPVVIDWLTELKQLNGATGYLFPSRHRSKVAKPLSADTLSRLLKQTAQPLNFSEPFVLDDFRRTTKQLLVDQLGVSMELAQRCLGQKTASGGVVVAAEQDVAQRRQALNDYAALLVNTLGW</sequence>
<evidence type="ECO:0000256" key="3">
    <source>
        <dbReference type="ARBA" id="ARBA00023125"/>
    </source>
</evidence>
<dbReference type="RefSeq" id="WP_238898255.1">
    <property type="nucleotide sequence ID" value="NZ_JAKOGG010000021.1"/>
</dbReference>
<keyword evidence="7" id="KW-1185">Reference proteome</keyword>
<dbReference type="PANTHER" id="PTHR30629">
    <property type="entry name" value="PROPHAGE INTEGRASE"/>
    <property type="match status" value="1"/>
</dbReference>
<dbReference type="InterPro" id="IPR010998">
    <property type="entry name" value="Integrase_recombinase_N"/>
</dbReference>
<dbReference type="Gene3D" id="1.10.443.10">
    <property type="entry name" value="Intergrase catalytic core"/>
    <property type="match status" value="1"/>
</dbReference>
<evidence type="ECO:0000313" key="6">
    <source>
        <dbReference type="EMBL" id="MCS4558436.1"/>
    </source>
</evidence>
<dbReference type="InterPro" id="IPR038488">
    <property type="entry name" value="Integrase_DNA-bd_sf"/>
</dbReference>
<dbReference type="InterPro" id="IPR002104">
    <property type="entry name" value="Integrase_catalytic"/>
</dbReference>
<dbReference type="SUPFAM" id="SSF56349">
    <property type="entry name" value="DNA breaking-rejoining enzymes"/>
    <property type="match status" value="1"/>
</dbReference>
<keyword evidence="3 6" id="KW-0238">DNA-binding</keyword>
<dbReference type="InterPro" id="IPR053876">
    <property type="entry name" value="Phage_int_M"/>
</dbReference>
<dbReference type="PANTHER" id="PTHR30629:SF2">
    <property type="entry name" value="PROPHAGE INTEGRASE INTS-RELATED"/>
    <property type="match status" value="1"/>
</dbReference>
<comment type="similarity">
    <text evidence="1">Belongs to the 'phage' integrase family.</text>
</comment>
<dbReference type="InterPro" id="IPR050808">
    <property type="entry name" value="Phage_Integrase"/>
</dbReference>
<dbReference type="EMBL" id="JAKOGG010000021">
    <property type="protein sequence ID" value="MCS4558436.1"/>
    <property type="molecule type" value="Genomic_DNA"/>
</dbReference>
<protein>
    <submittedName>
        <fullName evidence="6">Integrase arm-type DNA-binding domain-containing protein</fullName>
    </submittedName>
</protein>
<evidence type="ECO:0000256" key="1">
    <source>
        <dbReference type="ARBA" id="ARBA00008857"/>
    </source>
</evidence>
<dbReference type="GO" id="GO:0003677">
    <property type="term" value="F:DNA binding"/>
    <property type="evidence" value="ECO:0007669"/>
    <property type="project" value="UniProtKB-KW"/>
</dbReference>
<evidence type="ECO:0000259" key="5">
    <source>
        <dbReference type="PROSITE" id="PS51898"/>
    </source>
</evidence>
<dbReference type="InterPro" id="IPR013762">
    <property type="entry name" value="Integrase-like_cat_sf"/>
</dbReference>
<dbReference type="Gene3D" id="3.30.160.390">
    <property type="entry name" value="Integrase, DNA-binding domain"/>
    <property type="match status" value="1"/>
</dbReference>
<dbReference type="Gene3D" id="1.10.150.130">
    <property type="match status" value="1"/>
</dbReference>
<proteinExistence type="inferred from homology"/>
<dbReference type="PROSITE" id="PS51898">
    <property type="entry name" value="TYR_RECOMBINASE"/>
    <property type="match status" value="1"/>
</dbReference>
<dbReference type="InterPro" id="IPR025166">
    <property type="entry name" value="Integrase_DNA_bind_dom"/>
</dbReference>